<evidence type="ECO:0000256" key="2">
    <source>
        <dbReference type="ARBA" id="ARBA00012438"/>
    </source>
</evidence>
<gene>
    <name evidence="11" type="primary">desK_8</name>
    <name evidence="11" type="ORF">RS86_02588</name>
</gene>
<feature type="transmembrane region" description="Helical" evidence="9">
    <location>
        <begin position="88"/>
        <end position="107"/>
    </location>
</feature>
<organism evidence="11 12">
    <name type="scientific">Microbacterium azadirachtae</name>
    <dbReference type="NCBI Taxonomy" id="582680"/>
    <lineage>
        <taxon>Bacteria</taxon>
        <taxon>Bacillati</taxon>
        <taxon>Actinomycetota</taxon>
        <taxon>Actinomycetes</taxon>
        <taxon>Micrococcales</taxon>
        <taxon>Microbacteriaceae</taxon>
        <taxon>Microbacterium</taxon>
    </lineage>
</organism>
<dbReference type="GO" id="GO:0005524">
    <property type="term" value="F:ATP binding"/>
    <property type="evidence" value="ECO:0007669"/>
    <property type="project" value="UniProtKB-KW"/>
</dbReference>
<keyword evidence="7" id="KW-0067">ATP-binding</keyword>
<dbReference type="SUPFAM" id="SSF55874">
    <property type="entry name" value="ATPase domain of HSP90 chaperone/DNA topoisomerase II/histidine kinase"/>
    <property type="match status" value="1"/>
</dbReference>
<dbReference type="PANTHER" id="PTHR24421">
    <property type="entry name" value="NITRATE/NITRITE SENSOR PROTEIN NARX-RELATED"/>
    <property type="match status" value="1"/>
</dbReference>
<reference evidence="11 12" key="1">
    <citation type="submission" date="2015-02" db="EMBL/GenBank/DDBJ databases">
        <title>Draft genome sequences of ten Microbacterium spp. with emphasis on heavy metal contaminated environments.</title>
        <authorList>
            <person name="Corretto E."/>
        </authorList>
    </citation>
    <scope>NUCLEOTIDE SEQUENCE [LARGE SCALE GENOMIC DNA]</scope>
    <source>
        <strain evidence="11 12">ARN176</strain>
    </source>
</reference>
<keyword evidence="12" id="KW-1185">Reference proteome</keyword>
<evidence type="ECO:0000256" key="3">
    <source>
        <dbReference type="ARBA" id="ARBA00022553"/>
    </source>
</evidence>
<evidence type="ECO:0000256" key="4">
    <source>
        <dbReference type="ARBA" id="ARBA00022679"/>
    </source>
</evidence>
<feature type="transmembrane region" description="Helical" evidence="9">
    <location>
        <begin position="113"/>
        <end position="142"/>
    </location>
</feature>
<protein>
    <recommendedName>
        <fullName evidence="2">histidine kinase</fullName>
        <ecNumber evidence="2">2.7.13.3</ecNumber>
    </recommendedName>
</protein>
<dbReference type="GO" id="GO:0016020">
    <property type="term" value="C:membrane"/>
    <property type="evidence" value="ECO:0007669"/>
    <property type="project" value="InterPro"/>
</dbReference>
<dbReference type="EC" id="2.7.13.3" evidence="2"/>
<evidence type="ECO:0000256" key="7">
    <source>
        <dbReference type="ARBA" id="ARBA00022840"/>
    </source>
</evidence>
<comment type="catalytic activity">
    <reaction evidence="1">
        <text>ATP + protein L-histidine = ADP + protein N-phospho-L-histidine.</text>
        <dbReference type="EC" id="2.7.13.3"/>
    </reaction>
</comment>
<feature type="transmembrane region" description="Helical" evidence="9">
    <location>
        <begin position="154"/>
        <end position="173"/>
    </location>
</feature>
<keyword evidence="9" id="KW-0472">Membrane</keyword>
<dbReference type="Pfam" id="PF07730">
    <property type="entry name" value="HisKA_3"/>
    <property type="match status" value="1"/>
</dbReference>
<feature type="transmembrane region" description="Helical" evidence="9">
    <location>
        <begin position="32"/>
        <end position="54"/>
    </location>
</feature>
<dbReference type="GO" id="GO:0000155">
    <property type="term" value="F:phosphorelay sensor kinase activity"/>
    <property type="evidence" value="ECO:0007669"/>
    <property type="project" value="InterPro"/>
</dbReference>
<sequence>MSDQPLDHAVWGRAAAFGTDTGRIPAGPPPRLLLIAPVVLCLLVQVPASIWVAAHADHGLHWRMALHLLLAVAGPLALLAARRFPGPTVALVSALALLDVLTTPVYGPPYLALAFAIAIAVARGAAVWAAASVATAWVAAILTGVAIGRIWHPGLIVAATLALAASFAIGAFVRTRGARIAAMRADAQRHRRSAEERERVRIARELHDVLGHALSQMNVQASVGLHLFDRDPEQARTALQNVKDTSKLALEEVRGVLGVLRDGEAPLVPQAELAELPRLIAGLTAPGLDIELDDELAGHAPSRAAQFAAYRIVQEALTNAVRHAHARHVRVVLERQDGLDPVLVVTVSDDGRGFGGADPEVSGHGGVLGMRERAALLGGTIAIGDDEAGGARVVARLPWGRAS</sequence>
<dbReference type="GO" id="GO:0046983">
    <property type="term" value="F:protein dimerization activity"/>
    <property type="evidence" value="ECO:0007669"/>
    <property type="project" value="InterPro"/>
</dbReference>
<dbReference type="PATRIC" id="fig|582680.6.peg.2657"/>
<keyword evidence="8" id="KW-0902">Two-component regulatory system</keyword>
<dbReference type="Pfam" id="PF02518">
    <property type="entry name" value="HATPase_c"/>
    <property type="match status" value="1"/>
</dbReference>
<evidence type="ECO:0000313" key="12">
    <source>
        <dbReference type="Proteomes" id="UP000033740"/>
    </source>
</evidence>
<dbReference type="InterPro" id="IPR011712">
    <property type="entry name" value="Sig_transdc_His_kin_sub3_dim/P"/>
</dbReference>
<name>A0A0F0LHH6_9MICO</name>
<evidence type="ECO:0000313" key="11">
    <source>
        <dbReference type="EMBL" id="KJL32119.1"/>
    </source>
</evidence>
<evidence type="ECO:0000256" key="6">
    <source>
        <dbReference type="ARBA" id="ARBA00022777"/>
    </source>
</evidence>
<dbReference type="SMART" id="SM00387">
    <property type="entry name" value="HATPase_c"/>
    <property type="match status" value="1"/>
</dbReference>
<keyword evidence="9" id="KW-0812">Transmembrane</keyword>
<comment type="caution">
    <text evidence="11">The sequence shown here is derived from an EMBL/GenBank/DDBJ whole genome shotgun (WGS) entry which is preliminary data.</text>
</comment>
<dbReference type="InterPro" id="IPR036890">
    <property type="entry name" value="HATPase_C_sf"/>
</dbReference>
<dbReference type="Gene3D" id="3.30.565.10">
    <property type="entry name" value="Histidine kinase-like ATPase, C-terminal domain"/>
    <property type="match status" value="1"/>
</dbReference>
<evidence type="ECO:0000259" key="10">
    <source>
        <dbReference type="SMART" id="SM00387"/>
    </source>
</evidence>
<dbReference type="AlphaFoldDB" id="A0A0F0LHH6"/>
<keyword evidence="5" id="KW-0547">Nucleotide-binding</keyword>
<keyword evidence="6 11" id="KW-0418">Kinase</keyword>
<dbReference type="STRING" id="582680.RS86_02588"/>
<dbReference type="CDD" id="cd16917">
    <property type="entry name" value="HATPase_UhpB-NarQ-NarX-like"/>
    <property type="match status" value="1"/>
</dbReference>
<accession>A0A0F0LHH6</accession>
<dbReference type="Gene3D" id="1.20.5.1930">
    <property type="match status" value="1"/>
</dbReference>
<feature type="transmembrane region" description="Helical" evidence="9">
    <location>
        <begin position="60"/>
        <end position="81"/>
    </location>
</feature>
<keyword evidence="9" id="KW-1133">Transmembrane helix</keyword>
<evidence type="ECO:0000256" key="5">
    <source>
        <dbReference type="ARBA" id="ARBA00022741"/>
    </source>
</evidence>
<proteinExistence type="predicted"/>
<evidence type="ECO:0000256" key="9">
    <source>
        <dbReference type="SAM" id="Phobius"/>
    </source>
</evidence>
<dbReference type="Proteomes" id="UP000033740">
    <property type="component" value="Unassembled WGS sequence"/>
</dbReference>
<evidence type="ECO:0000256" key="1">
    <source>
        <dbReference type="ARBA" id="ARBA00000085"/>
    </source>
</evidence>
<keyword evidence="3" id="KW-0597">Phosphoprotein</keyword>
<dbReference type="EMBL" id="JYIX01000037">
    <property type="protein sequence ID" value="KJL32119.1"/>
    <property type="molecule type" value="Genomic_DNA"/>
</dbReference>
<feature type="domain" description="Histidine kinase/HSP90-like ATPase" evidence="10">
    <location>
        <begin position="304"/>
        <end position="401"/>
    </location>
</feature>
<dbReference type="PANTHER" id="PTHR24421:SF10">
    <property type="entry name" value="NITRATE_NITRITE SENSOR PROTEIN NARQ"/>
    <property type="match status" value="1"/>
</dbReference>
<dbReference type="RefSeq" id="WP_052680250.1">
    <property type="nucleotide sequence ID" value="NZ_JYIX01000037.1"/>
</dbReference>
<keyword evidence="4 11" id="KW-0808">Transferase</keyword>
<evidence type="ECO:0000256" key="8">
    <source>
        <dbReference type="ARBA" id="ARBA00023012"/>
    </source>
</evidence>
<dbReference type="InterPro" id="IPR003594">
    <property type="entry name" value="HATPase_dom"/>
</dbReference>
<dbReference type="InterPro" id="IPR050482">
    <property type="entry name" value="Sensor_HK_TwoCompSys"/>
</dbReference>